<dbReference type="InterPro" id="IPR023299">
    <property type="entry name" value="ATPase_P-typ_cyto_dom_N"/>
</dbReference>
<sequence length="1176" mass="131001">MYLEDEDAHVRFIGYEIGHWRQRLWRLCCVLTFGILGLLGHWFPRLWLRWVTKEKAFKDMHHGFIVIESTYRDIALFPTRMLEYPYHITTVFPAQVPISRTSSRVGENGTVAPGTLETLLVVDYRYARFALDPRTGLFSMVKDWRDPFWSSKQAVQTGLDHRTTRQRLTLFGQNAIDIEGKSTLTLLIEEVIHPFYVFQIASIVLWSLDDYYYYAFCIALISAISIVTTLIETKKTITRMREMSRFSCPVNVYCDGNWKECDSADLVPGDIINLVDPPLHVLPADLFLLSGDAIVNESMLTGESVPVSKIPIKDEDLARWKDTKEPLGEAIKSFLYAGTRVVRIRGAPAADGSTSIPALGMVVRTGFNTTKGALVRSMLFPKPLGFKFYRDSIRFILVLAGLAGLGFCASAVQFVRLGIKWHTIMLRALDLITVVVPPALPATLSIGTSFAIGRLRKQGIFCISPSRVNVGGRVNVCCFDKTGTLTEDGLDILGIRALERTVHRFCELLDDVRDMPAAREQANFLYALATCHSLKKVDGEIIGDPLDVKMFEFTKWTLEEGQVSGTGVVKSRAGSERPAALVQTVVRPPGSASFRVEDALKGAARHAHFLELGVIRTFEFVSALRRMSVIVKRLKSSSMEIYVKGAPEVMDEICDRDSFPDDYDDLLSYYTKRGYRVIAMAGKSIEGLSWLRAQKMKREQAESGLRFLGLIIFENKLKPGTTPAIQALRSAHFVCRMITGDNPLTAVSVARECTLVNPAAHVFSPAFVMGQSSGPTSPMSKLEWSCMDDPGWKLDDYSLKPLTPLAHHTVEADHVDYHDYALVVTGDVFRWMVNNAPLETIQRMLVKAQIFARMSPDEKNEVVERLQGLGYTVLMCGDGANDCAALKAADVGLSLSEAEASVAAPFTSRTPDISCVLEVIKEGRAALVTSFSCFKYMALYSMIQFTTITLLYSFASSLGDFQFLYIDLFIIIPIAVTMGRTLPYPKLSPKGPTASLVSKKVLSSIIGQVLITSAVQFWAYFWVRRQPWYTPPEVNDPDDDDGKLAAMNYENSALFLVSCFQYILVAAVFSIGPPYRKPMWTNSLLMLSIVSLTLFNVLVLLLPPVFLASILELTDIPMPGRLTLLSATVINVAFSTAFERWGAPTVALAVGYLVDLRKRSRTRDGKTYKAVEGGMR</sequence>
<dbReference type="GO" id="GO:0005524">
    <property type="term" value="F:ATP binding"/>
    <property type="evidence" value="ECO:0007669"/>
    <property type="project" value="UniProtKB-UniRule"/>
</dbReference>
<evidence type="ECO:0000256" key="13">
    <source>
        <dbReference type="RuleBase" id="RU362082"/>
    </source>
</evidence>
<dbReference type="InterPro" id="IPR047819">
    <property type="entry name" value="P5A-ATPase_N"/>
</dbReference>
<evidence type="ECO:0000256" key="11">
    <source>
        <dbReference type="ARBA" id="ARBA00023136"/>
    </source>
</evidence>
<evidence type="ECO:0000259" key="17">
    <source>
        <dbReference type="Pfam" id="PF12409"/>
    </source>
</evidence>
<feature type="domain" description="Cation-transporting P-type ATPase C-terminal" evidence="15">
    <location>
        <begin position="961"/>
        <end position="1132"/>
    </location>
</feature>
<evidence type="ECO:0000256" key="6">
    <source>
        <dbReference type="ARBA" id="ARBA00022741"/>
    </source>
</evidence>
<evidence type="ECO:0000256" key="3">
    <source>
        <dbReference type="ARBA" id="ARBA00022553"/>
    </source>
</evidence>
<dbReference type="InterPro" id="IPR006068">
    <property type="entry name" value="ATPase_P-typ_cation-transptr_C"/>
</dbReference>
<evidence type="ECO:0000256" key="9">
    <source>
        <dbReference type="ARBA" id="ARBA00022967"/>
    </source>
</evidence>
<dbReference type="InterPro" id="IPR059000">
    <property type="entry name" value="ATPase_P-type_domA"/>
</dbReference>
<dbReference type="SUPFAM" id="SSF56784">
    <property type="entry name" value="HAD-like"/>
    <property type="match status" value="1"/>
</dbReference>
<feature type="transmembrane region" description="Helical" evidence="13">
    <location>
        <begin position="961"/>
        <end position="980"/>
    </location>
</feature>
<dbReference type="AlphaFoldDB" id="A0A0C3S9P1"/>
<evidence type="ECO:0000259" key="15">
    <source>
        <dbReference type="Pfam" id="PF00689"/>
    </source>
</evidence>
<proteinExistence type="inferred from homology"/>
<dbReference type="Gene3D" id="1.20.1110.10">
    <property type="entry name" value="Calcium-transporting ATPase, transmembrane domain"/>
    <property type="match status" value="2"/>
</dbReference>
<dbReference type="Pfam" id="PF12409">
    <property type="entry name" value="P5-ATPase"/>
    <property type="match status" value="1"/>
</dbReference>
<dbReference type="InterPro" id="IPR044492">
    <property type="entry name" value="P_typ_ATPase_HD_dom"/>
</dbReference>
<dbReference type="SUPFAM" id="SSF81665">
    <property type="entry name" value="Calcium ATPase, transmembrane domain M"/>
    <property type="match status" value="1"/>
</dbReference>
<dbReference type="InterPro" id="IPR023298">
    <property type="entry name" value="ATPase_P-typ_TM_dom_sf"/>
</dbReference>
<dbReference type="EC" id="7.2.2.-" evidence="13"/>
<dbReference type="OrthoDB" id="48943at2759"/>
<dbReference type="Gene3D" id="3.40.1110.10">
    <property type="entry name" value="Calcium-transporting ATPase, cytoplasmic domain N"/>
    <property type="match status" value="1"/>
</dbReference>
<name>A0A0C3S9P1_PHLG1</name>
<dbReference type="InterPro" id="IPR001757">
    <property type="entry name" value="P_typ_ATPase"/>
</dbReference>
<dbReference type="CDD" id="cd07542">
    <property type="entry name" value="P-type_ATPase_cation"/>
    <property type="match status" value="1"/>
</dbReference>
<evidence type="ECO:0000256" key="7">
    <source>
        <dbReference type="ARBA" id="ARBA00022840"/>
    </source>
</evidence>
<dbReference type="InterPro" id="IPR018303">
    <property type="entry name" value="ATPase_P-typ_P_site"/>
</dbReference>
<dbReference type="EMBL" id="KN840479">
    <property type="protein sequence ID" value="KIP08482.1"/>
    <property type="molecule type" value="Genomic_DNA"/>
</dbReference>
<dbReference type="GO" id="GO:0046872">
    <property type="term" value="F:metal ion binding"/>
    <property type="evidence" value="ECO:0007669"/>
    <property type="project" value="UniProtKB-UniRule"/>
</dbReference>
<feature type="transmembrane region" description="Helical" evidence="13">
    <location>
        <begin position="937"/>
        <end position="955"/>
    </location>
</feature>
<keyword evidence="8 13" id="KW-0460">Magnesium</keyword>
<dbReference type="SFLD" id="SFLDS00003">
    <property type="entry name" value="Haloacid_Dehalogenase"/>
    <property type="match status" value="1"/>
</dbReference>
<dbReference type="PROSITE" id="PS01229">
    <property type="entry name" value="COF_2"/>
    <property type="match status" value="1"/>
</dbReference>
<dbReference type="Proteomes" id="UP000053257">
    <property type="component" value="Unassembled WGS sequence"/>
</dbReference>
<dbReference type="InterPro" id="IPR047821">
    <property type="entry name" value="P5B-type_ATPase"/>
</dbReference>
<feature type="transmembrane region" description="Helical" evidence="13">
    <location>
        <begin position="1001"/>
        <end position="1023"/>
    </location>
</feature>
<dbReference type="STRING" id="745531.A0A0C3S9P1"/>
<feature type="transmembrane region" description="Helical" evidence="13">
    <location>
        <begin position="1084"/>
        <end position="1110"/>
    </location>
</feature>
<evidence type="ECO:0000256" key="5">
    <source>
        <dbReference type="ARBA" id="ARBA00022723"/>
    </source>
</evidence>
<feature type="transmembrane region" description="Helical" evidence="13">
    <location>
        <begin position="395"/>
        <end position="419"/>
    </location>
</feature>
<dbReference type="InterPro" id="IPR004014">
    <property type="entry name" value="ATPase_P-typ_cation-transptr_N"/>
</dbReference>
<organism evidence="18 19">
    <name type="scientific">Phlebiopsis gigantea (strain 11061_1 CR5-6)</name>
    <name type="common">White-rot fungus</name>
    <name type="synonym">Peniophora gigantea</name>
    <dbReference type="NCBI Taxonomy" id="745531"/>
    <lineage>
        <taxon>Eukaryota</taxon>
        <taxon>Fungi</taxon>
        <taxon>Dikarya</taxon>
        <taxon>Basidiomycota</taxon>
        <taxon>Agaricomycotina</taxon>
        <taxon>Agaricomycetes</taxon>
        <taxon>Polyporales</taxon>
        <taxon>Phanerochaetaceae</taxon>
        <taxon>Phlebiopsis</taxon>
    </lineage>
</organism>
<evidence type="ECO:0000256" key="10">
    <source>
        <dbReference type="ARBA" id="ARBA00022989"/>
    </source>
</evidence>
<keyword evidence="3" id="KW-0597">Phosphoprotein</keyword>
<dbReference type="Gene3D" id="3.40.50.1000">
    <property type="entry name" value="HAD superfamily/HAD-like"/>
    <property type="match status" value="1"/>
</dbReference>
<keyword evidence="19" id="KW-1185">Reference proteome</keyword>
<dbReference type="Pfam" id="PF00690">
    <property type="entry name" value="Cation_ATPase_N"/>
    <property type="match status" value="1"/>
</dbReference>
<dbReference type="PANTHER" id="PTHR45630:SF8">
    <property type="entry name" value="CATION-TRANSPORTING ATPASE"/>
    <property type="match status" value="1"/>
</dbReference>
<keyword evidence="10 13" id="KW-1133">Transmembrane helix</keyword>
<dbReference type="GO" id="GO:0015662">
    <property type="term" value="F:P-type ion transporter activity"/>
    <property type="evidence" value="ECO:0007669"/>
    <property type="project" value="InterPro"/>
</dbReference>
<dbReference type="HOGENOM" id="CLU_001828_3_1_1"/>
<feature type="transmembrane region" description="Helical" evidence="13">
    <location>
        <begin position="211"/>
        <end position="231"/>
    </location>
</feature>
<dbReference type="GO" id="GO:0006874">
    <property type="term" value="P:intracellular calcium ion homeostasis"/>
    <property type="evidence" value="ECO:0007669"/>
    <property type="project" value="TreeGrafter"/>
</dbReference>
<evidence type="ECO:0000313" key="18">
    <source>
        <dbReference type="EMBL" id="KIP08482.1"/>
    </source>
</evidence>
<keyword evidence="9 13" id="KW-1278">Translocase</keyword>
<dbReference type="PRINTS" id="PR00119">
    <property type="entry name" value="CATATPASE"/>
</dbReference>
<feature type="domain" description="P5B-type ATPase N-terminal" evidence="17">
    <location>
        <begin position="6"/>
        <end position="131"/>
    </location>
</feature>
<dbReference type="InterPro" id="IPR036412">
    <property type="entry name" value="HAD-like_sf"/>
</dbReference>
<dbReference type="SUPFAM" id="SSF81653">
    <property type="entry name" value="Calcium ATPase, transduction domain A"/>
    <property type="match status" value="1"/>
</dbReference>
<dbReference type="Pfam" id="PF13246">
    <property type="entry name" value="Cation_ATPase"/>
    <property type="match status" value="1"/>
</dbReference>
<reference evidence="18 19" key="1">
    <citation type="journal article" date="2014" name="PLoS Genet.">
        <title>Analysis of the Phlebiopsis gigantea genome, transcriptome and secretome provides insight into its pioneer colonization strategies of wood.</title>
        <authorList>
            <person name="Hori C."/>
            <person name="Ishida T."/>
            <person name="Igarashi K."/>
            <person name="Samejima M."/>
            <person name="Suzuki H."/>
            <person name="Master E."/>
            <person name="Ferreira P."/>
            <person name="Ruiz-Duenas F.J."/>
            <person name="Held B."/>
            <person name="Canessa P."/>
            <person name="Larrondo L.F."/>
            <person name="Schmoll M."/>
            <person name="Druzhinina I.S."/>
            <person name="Kubicek C.P."/>
            <person name="Gaskell J.A."/>
            <person name="Kersten P."/>
            <person name="St John F."/>
            <person name="Glasner J."/>
            <person name="Sabat G."/>
            <person name="Splinter BonDurant S."/>
            <person name="Syed K."/>
            <person name="Yadav J."/>
            <person name="Mgbeahuruike A.C."/>
            <person name="Kovalchuk A."/>
            <person name="Asiegbu F.O."/>
            <person name="Lackner G."/>
            <person name="Hoffmeister D."/>
            <person name="Rencoret J."/>
            <person name="Gutierrez A."/>
            <person name="Sun H."/>
            <person name="Lindquist E."/>
            <person name="Barry K."/>
            <person name="Riley R."/>
            <person name="Grigoriev I.V."/>
            <person name="Henrissat B."/>
            <person name="Kues U."/>
            <person name="Berka R.M."/>
            <person name="Martinez A.T."/>
            <person name="Covert S.F."/>
            <person name="Blanchette R.A."/>
            <person name="Cullen D."/>
        </authorList>
    </citation>
    <scope>NUCLEOTIDE SEQUENCE [LARGE SCALE GENOMIC DNA]</scope>
    <source>
        <strain evidence="18 19">11061_1 CR5-6</strain>
    </source>
</reference>
<protein>
    <recommendedName>
        <fullName evidence="13">Cation-transporting ATPase</fullName>
        <ecNumber evidence="13">7.2.2.-</ecNumber>
    </recommendedName>
</protein>
<dbReference type="FunFam" id="3.40.50.1000:FF:000068">
    <property type="entry name" value="Cation-transporting ATPase"/>
    <property type="match status" value="1"/>
</dbReference>
<evidence type="ECO:0000259" key="16">
    <source>
        <dbReference type="Pfam" id="PF00690"/>
    </source>
</evidence>
<gene>
    <name evidence="18" type="ORF">PHLGIDRAFT_88127</name>
</gene>
<dbReference type="NCBIfam" id="TIGR01657">
    <property type="entry name" value="P-ATPase-V"/>
    <property type="match status" value="1"/>
</dbReference>
<dbReference type="InterPro" id="IPR008250">
    <property type="entry name" value="ATPase_P-typ_transduc_dom_A_sf"/>
</dbReference>
<comment type="subcellular location">
    <subcellularLocation>
        <location evidence="1 13">Membrane</location>
        <topology evidence="1 13">Multi-pass membrane protein</topology>
    </subcellularLocation>
</comment>
<dbReference type="Gene3D" id="2.70.150.10">
    <property type="entry name" value="Calcium-transporting ATPase, cytoplasmic transduction domain A"/>
    <property type="match status" value="1"/>
</dbReference>
<accession>A0A0C3S9P1</accession>
<dbReference type="SUPFAM" id="SSF81660">
    <property type="entry name" value="Metal cation-transporting ATPase, ATP-binding domain N"/>
    <property type="match status" value="1"/>
</dbReference>
<evidence type="ECO:0000259" key="14">
    <source>
        <dbReference type="Pfam" id="PF00122"/>
    </source>
</evidence>
<comment type="catalytic activity">
    <reaction evidence="12 13">
        <text>ATP + H2O = ADP + phosphate + H(+)</text>
        <dbReference type="Rhea" id="RHEA:13065"/>
        <dbReference type="ChEBI" id="CHEBI:15377"/>
        <dbReference type="ChEBI" id="CHEBI:15378"/>
        <dbReference type="ChEBI" id="CHEBI:30616"/>
        <dbReference type="ChEBI" id="CHEBI:43474"/>
        <dbReference type="ChEBI" id="CHEBI:456216"/>
    </reaction>
</comment>
<feature type="transmembrane region" description="Helical" evidence="13">
    <location>
        <begin position="24"/>
        <end position="43"/>
    </location>
</feature>
<dbReference type="PANTHER" id="PTHR45630">
    <property type="entry name" value="CATION-TRANSPORTING ATPASE-RELATED"/>
    <property type="match status" value="1"/>
</dbReference>
<keyword evidence="7 13" id="KW-0067">ATP-binding</keyword>
<dbReference type="InterPro" id="IPR023214">
    <property type="entry name" value="HAD_sf"/>
</dbReference>
<dbReference type="FunFam" id="3.40.1110.10:FF:000057">
    <property type="entry name" value="Cation-transporting ATPase"/>
    <property type="match status" value="1"/>
</dbReference>
<comment type="similarity">
    <text evidence="2 13">Belongs to the cation transport ATPase (P-type) (TC 3.A.3) family. Type V subfamily.</text>
</comment>
<dbReference type="InterPro" id="IPR006544">
    <property type="entry name" value="P-type_TPase_V"/>
</dbReference>
<evidence type="ECO:0000313" key="19">
    <source>
        <dbReference type="Proteomes" id="UP000053257"/>
    </source>
</evidence>
<keyword evidence="4 13" id="KW-0812">Transmembrane</keyword>
<evidence type="ECO:0000256" key="8">
    <source>
        <dbReference type="ARBA" id="ARBA00022842"/>
    </source>
</evidence>
<dbReference type="GO" id="GO:0016887">
    <property type="term" value="F:ATP hydrolysis activity"/>
    <property type="evidence" value="ECO:0007669"/>
    <property type="project" value="InterPro"/>
</dbReference>
<dbReference type="GO" id="GO:0016020">
    <property type="term" value="C:membrane"/>
    <property type="evidence" value="ECO:0007669"/>
    <property type="project" value="UniProtKB-SubCell"/>
</dbReference>
<dbReference type="FunFam" id="1.20.1110.10:FF:000032">
    <property type="entry name" value="Cation-transporting ATPase"/>
    <property type="match status" value="1"/>
</dbReference>
<evidence type="ECO:0000256" key="2">
    <source>
        <dbReference type="ARBA" id="ARBA00006000"/>
    </source>
</evidence>
<evidence type="ECO:0000256" key="12">
    <source>
        <dbReference type="ARBA" id="ARBA00049360"/>
    </source>
</evidence>
<keyword evidence="11 13" id="KW-0472">Membrane</keyword>
<evidence type="ECO:0000256" key="4">
    <source>
        <dbReference type="ARBA" id="ARBA00022692"/>
    </source>
</evidence>
<evidence type="ECO:0000256" key="1">
    <source>
        <dbReference type="ARBA" id="ARBA00004141"/>
    </source>
</evidence>
<dbReference type="FunFam" id="2.70.150.10:FF:000119">
    <property type="entry name" value="Cation-transporting ATPase"/>
    <property type="match status" value="1"/>
</dbReference>
<dbReference type="GO" id="GO:0019829">
    <property type="term" value="F:ATPase-coupled monoatomic cation transmembrane transporter activity"/>
    <property type="evidence" value="ECO:0007669"/>
    <property type="project" value="UniProtKB-UniRule"/>
</dbReference>
<feature type="domain" description="Cation-transporting P-type ATPase N-terminal" evidence="16">
    <location>
        <begin position="155"/>
        <end position="206"/>
    </location>
</feature>
<dbReference type="SFLD" id="SFLDG00002">
    <property type="entry name" value="C1.7:_P-type_atpase_like"/>
    <property type="match status" value="1"/>
</dbReference>
<dbReference type="Pfam" id="PF00689">
    <property type="entry name" value="Cation_ATPase_C"/>
    <property type="match status" value="1"/>
</dbReference>
<dbReference type="Pfam" id="PF00122">
    <property type="entry name" value="E1-E2_ATPase"/>
    <property type="match status" value="1"/>
</dbReference>
<feature type="domain" description="P-type ATPase A" evidence="14">
    <location>
        <begin position="250"/>
        <end position="378"/>
    </location>
</feature>
<keyword evidence="5 13" id="KW-0479">Metal-binding</keyword>
<dbReference type="SFLD" id="SFLDF00027">
    <property type="entry name" value="p-type_atpase"/>
    <property type="match status" value="1"/>
</dbReference>
<feature type="transmembrane region" description="Helical" evidence="13">
    <location>
        <begin position="184"/>
        <end position="205"/>
    </location>
</feature>
<dbReference type="NCBIfam" id="TIGR01494">
    <property type="entry name" value="ATPase_P-type"/>
    <property type="match status" value="1"/>
</dbReference>
<dbReference type="PROSITE" id="PS00154">
    <property type="entry name" value="ATPASE_E1_E2"/>
    <property type="match status" value="1"/>
</dbReference>
<keyword evidence="6 13" id="KW-0547">Nucleotide-binding</keyword>
<feature type="transmembrane region" description="Helical" evidence="13">
    <location>
        <begin position="1053"/>
        <end position="1072"/>
    </location>
</feature>